<dbReference type="Gene3D" id="3.80.10.10">
    <property type="entry name" value="Ribonuclease Inhibitor"/>
    <property type="match status" value="3"/>
</dbReference>
<evidence type="ECO:0000313" key="14">
    <source>
        <dbReference type="Proteomes" id="UP001231189"/>
    </source>
</evidence>
<keyword evidence="5" id="KW-0677">Repeat</keyword>
<keyword evidence="11" id="KW-0812">Transmembrane</keyword>
<dbReference type="GO" id="GO:0005634">
    <property type="term" value="C:nucleus"/>
    <property type="evidence" value="ECO:0007669"/>
    <property type="project" value="UniProtKB-SubCell"/>
</dbReference>
<evidence type="ECO:0000259" key="12">
    <source>
        <dbReference type="PROSITE" id="PS51032"/>
    </source>
</evidence>
<feature type="compositionally biased region" description="Low complexity" evidence="10">
    <location>
        <begin position="518"/>
        <end position="533"/>
    </location>
</feature>
<dbReference type="PANTHER" id="PTHR48010:SF5">
    <property type="entry name" value="PROTEIN TOO MANY MOUTHS"/>
    <property type="match status" value="1"/>
</dbReference>
<evidence type="ECO:0000256" key="5">
    <source>
        <dbReference type="ARBA" id="ARBA00022737"/>
    </source>
</evidence>
<evidence type="ECO:0000256" key="1">
    <source>
        <dbReference type="ARBA" id="ARBA00004123"/>
    </source>
</evidence>
<dbReference type="FunFam" id="3.80.10.10:FF:000530">
    <property type="entry name" value="Receptor-like protein 2"/>
    <property type="match status" value="1"/>
</dbReference>
<dbReference type="FunFam" id="3.80.10.10:FF:000469">
    <property type="entry name" value="Receptor-like protein 2"/>
    <property type="match status" value="1"/>
</dbReference>
<dbReference type="GO" id="GO:0003677">
    <property type="term" value="F:DNA binding"/>
    <property type="evidence" value="ECO:0007669"/>
    <property type="project" value="UniProtKB-KW"/>
</dbReference>
<dbReference type="InterPro" id="IPR050994">
    <property type="entry name" value="At_inactive_RLKs"/>
</dbReference>
<dbReference type="FunFam" id="3.80.10.10:FF:000403">
    <property type="entry name" value="Receptor-like protein 2"/>
    <property type="match status" value="1"/>
</dbReference>
<dbReference type="PROSITE" id="PS51032">
    <property type="entry name" value="AP2_ERF"/>
    <property type="match status" value="1"/>
</dbReference>
<organism evidence="13 14">
    <name type="scientific">Lolium multiflorum</name>
    <name type="common">Italian ryegrass</name>
    <name type="synonym">Lolium perenne subsp. multiflorum</name>
    <dbReference type="NCBI Taxonomy" id="4521"/>
    <lineage>
        <taxon>Eukaryota</taxon>
        <taxon>Viridiplantae</taxon>
        <taxon>Streptophyta</taxon>
        <taxon>Embryophyta</taxon>
        <taxon>Tracheophyta</taxon>
        <taxon>Spermatophyta</taxon>
        <taxon>Magnoliopsida</taxon>
        <taxon>Liliopsida</taxon>
        <taxon>Poales</taxon>
        <taxon>Poaceae</taxon>
        <taxon>BOP clade</taxon>
        <taxon>Pooideae</taxon>
        <taxon>Poodae</taxon>
        <taxon>Poeae</taxon>
        <taxon>Poeae Chloroplast Group 2 (Poeae type)</taxon>
        <taxon>Loliodinae</taxon>
        <taxon>Loliinae</taxon>
        <taxon>Lolium</taxon>
    </lineage>
</organism>
<feature type="compositionally biased region" description="Basic residues" evidence="10">
    <location>
        <begin position="504"/>
        <end position="517"/>
    </location>
</feature>
<dbReference type="GO" id="GO:0003700">
    <property type="term" value="F:DNA-binding transcription factor activity"/>
    <property type="evidence" value="ECO:0007669"/>
    <property type="project" value="InterPro"/>
</dbReference>
<proteinExistence type="predicted"/>
<gene>
    <name evidence="13" type="ORF">QYE76_020548</name>
</gene>
<dbReference type="InterPro" id="IPR032675">
    <property type="entry name" value="LRR_dom_sf"/>
</dbReference>
<dbReference type="SUPFAM" id="SSF54171">
    <property type="entry name" value="DNA-binding domain"/>
    <property type="match status" value="1"/>
</dbReference>
<dbReference type="InterPro" id="IPR036955">
    <property type="entry name" value="AP2/ERF_dom_sf"/>
</dbReference>
<dbReference type="Pfam" id="PF00560">
    <property type="entry name" value="LRR_1"/>
    <property type="match status" value="2"/>
</dbReference>
<keyword evidence="7" id="KW-0238">DNA-binding</keyword>
<feature type="transmembrane region" description="Helical" evidence="11">
    <location>
        <begin position="20"/>
        <end position="39"/>
    </location>
</feature>
<name>A0AAD8R649_LOLMU</name>
<evidence type="ECO:0000256" key="11">
    <source>
        <dbReference type="SAM" id="Phobius"/>
    </source>
</evidence>
<feature type="compositionally biased region" description="Low complexity" evidence="10">
    <location>
        <begin position="616"/>
        <end position="626"/>
    </location>
</feature>
<dbReference type="CDD" id="cd00018">
    <property type="entry name" value="AP2"/>
    <property type="match status" value="1"/>
</dbReference>
<comment type="caution">
    <text evidence="13">The sequence shown here is derived from an EMBL/GenBank/DDBJ whole genome shotgun (WGS) entry which is preliminary data.</text>
</comment>
<dbReference type="InterPro" id="IPR055414">
    <property type="entry name" value="LRR_R13L4/SHOC2-like"/>
</dbReference>
<evidence type="ECO:0000313" key="13">
    <source>
        <dbReference type="EMBL" id="KAK1615031.1"/>
    </source>
</evidence>
<dbReference type="Pfam" id="PF08263">
    <property type="entry name" value="LRRNT_2"/>
    <property type="match status" value="1"/>
</dbReference>
<evidence type="ECO:0000256" key="8">
    <source>
        <dbReference type="ARBA" id="ARBA00023163"/>
    </source>
</evidence>
<keyword evidence="11" id="KW-0472">Membrane</keyword>
<evidence type="ECO:0000256" key="6">
    <source>
        <dbReference type="ARBA" id="ARBA00023015"/>
    </source>
</evidence>
<dbReference type="Pfam" id="PF23598">
    <property type="entry name" value="LRR_14"/>
    <property type="match status" value="1"/>
</dbReference>
<dbReference type="SUPFAM" id="SSF52058">
    <property type="entry name" value="L domain-like"/>
    <property type="match status" value="1"/>
</dbReference>
<accession>A0AAD8R649</accession>
<evidence type="ECO:0000256" key="4">
    <source>
        <dbReference type="ARBA" id="ARBA00022729"/>
    </source>
</evidence>
<keyword evidence="4" id="KW-0732">Signal</keyword>
<evidence type="ECO:0000256" key="2">
    <source>
        <dbReference type="ARBA" id="ARBA00004251"/>
    </source>
</evidence>
<evidence type="ECO:0000256" key="9">
    <source>
        <dbReference type="ARBA" id="ARBA00023242"/>
    </source>
</evidence>
<evidence type="ECO:0000256" key="10">
    <source>
        <dbReference type="SAM" id="MobiDB-lite"/>
    </source>
</evidence>
<dbReference type="SMART" id="SM00380">
    <property type="entry name" value="AP2"/>
    <property type="match status" value="1"/>
</dbReference>
<feature type="region of interest" description="Disordered" evidence="10">
    <location>
        <begin position="560"/>
        <end position="626"/>
    </location>
</feature>
<sequence length="626" mass="67039">MEKKQQQLHSSWKNYSNGGFPIPLIGCAIVVAVLLLSMASPASSCTEQEKDSLLQFHAGLLQDGGLAASWKRNITDCCVWDGVTCSADGAVTDVSLASKGLEGQISPSLGNLAGLLRLNLSHNSLSGGLPLELVSSSSIIALDVSFNRLKEDMQEVPSLTSVRPLQVLNISSNLFTGRFPSSTTWGVMSNLVTLNANNNSFTGQIPSHFCTGSPSLAVVALCYNQFTGGIPPGLGNCSMLRVLKAGHNNLSGTLPNKLFDASFLEYLSLPDNGLHGVINGAQIVKLRNLATLDLGGNNFSGKIPDSIGQLKRLEELRLDNNNMSGELPSTLSNCTNLITIDLKSNHFHGELTNVNFSSLLNLKNLDLLKNKFTGRIPESIYSCTKLAALRISGNNLGHARSGQLPLLPARPPALSLPAALPPAPLRLRPFLLDAKMPPRRRSSSGYRGVRARPSGRFDAEIRSGEERIRLGTYDTAHEAARAYDAVAWRLGRPPADESTMCGRASRRRCSRRHRRSSRTSSGAAPATSSSACAWRSRTSATALRGRARVAATAAFYAEKEGGGAAAMKKASREKRRADSAARKKARADAAARRRRNEKAAGPSTVVLSSSSEFQYTTTSTPVSDTT</sequence>
<protein>
    <recommendedName>
        <fullName evidence="12">AP2/ERF domain-containing protein</fullName>
    </recommendedName>
</protein>
<keyword evidence="6" id="KW-0805">Transcription regulation</keyword>
<dbReference type="Gene3D" id="3.30.730.10">
    <property type="entry name" value="AP2/ERF domain"/>
    <property type="match status" value="1"/>
</dbReference>
<dbReference type="GO" id="GO:0005886">
    <property type="term" value="C:plasma membrane"/>
    <property type="evidence" value="ECO:0007669"/>
    <property type="project" value="UniProtKB-SubCell"/>
</dbReference>
<dbReference type="EMBL" id="JAUUTY010000006">
    <property type="protein sequence ID" value="KAK1615031.1"/>
    <property type="molecule type" value="Genomic_DNA"/>
</dbReference>
<dbReference type="PANTHER" id="PTHR48010">
    <property type="entry name" value="OS05G0588300 PROTEIN"/>
    <property type="match status" value="1"/>
</dbReference>
<dbReference type="InterPro" id="IPR016177">
    <property type="entry name" value="DNA-bd_dom_sf"/>
</dbReference>
<reference evidence="13" key="1">
    <citation type="submission" date="2023-07" db="EMBL/GenBank/DDBJ databases">
        <title>A chromosome-level genome assembly of Lolium multiflorum.</title>
        <authorList>
            <person name="Chen Y."/>
            <person name="Copetti D."/>
            <person name="Kolliker R."/>
            <person name="Studer B."/>
        </authorList>
    </citation>
    <scope>NUCLEOTIDE SEQUENCE</scope>
    <source>
        <strain evidence="13">02402/16</strain>
        <tissue evidence="13">Leaf</tissue>
    </source>
</reference>
<keyword evidence="3" id="KW-0433">Leucine-rich repeat</keyword>
<dbReference type="InterPro" id="IPR013210">
    <property type="entry name" value="LRR_N_plant-typ"/>
</dbReference>
<dbReference type="Proteomes" id="UP001231189">
    <property type="component" value="Unassembled WGS sequence"/>
</dbReference>
<keyword evidence="14" id="KW-1185">Reference proteome</keyword>
<keyword evidence="8" id="KW-0804">Transcription</keyword>
<keyword evidence="9" id="KW-0539">Nucleus</keyword>
<dbReference type="AlphaFoldDB" id="A0AAD8R649"/>
<feature type="compositionally biased region" description="Polar residues" evidence="10">
    <location>
        <begin position="605"/>
        <end position="615"/>
    </location>
</feature>
<keyword evidence="11" id="KW-1133">Transmembrane helix</keyword>
<evidence type="ECO:0000256" key="7">
    <source>
        <dbReference type="ARBA" id="ARBA00023125"/>
    </source>
</evidence>
<feature type="region of interest" description="Disordered" evidence="10">
    <location>
        <begin position="494"/>
        <end position="535"/>
    </location>
</feature>
<comment type="subcellular location">
    <subcellularLocation>
        <location evidence="2">Cell membrane</location>
        <topology evidence="2">Single-pass type I membrane protein</topology>
    </subcellularLocation>
    <subcellularLocation>
        <location evidence="1">Nucleus</location>
    </subcellularLocation>
</comment>
<feature type="domain" description="AP2/ERF" evidence="12">
    <location>
        <begin position="445"/>
        <end position="500"/>
    </location>
</feature>
<dbReference type="InterPro" id="IPR001471">
    <property type="entry name" value="AP2/ERF_dom"/>
</dbReference>
<feature type="compositionally biased region" description="Basic and acidic residues" evidence="10">
    <location>
        <begin position="575"/>
        <end position="591"/>
    </location>
</feature>
<evidence type="ECO:0000256" key="3">
    <source>
        <dbReference type="ARBA" id="ARBA00022614"/>
    </source>
</evidence>
<dbReference type="PRINTS" id="PR00367">
    <property type="entry name" value="ETHRSPELEMNT"/>
</dbReference>
<dbReference type="InterPro" id="IPR001611">
    <property type="entry name" value="Leu-rich_rpt"/>
</dbReference>